<organism evidence="11 12">
    <name type="scientific">Pseudoalteromonas piratica</name>
    <dbReference type="NCBI Taxonomy" id="1348114"/>
    <lineage>
        <taxon>Bacteria</taxon>
        <taxon>Pseudomonadati</taxon>
        <taxon>Pseudomonadota</taxon>
        <taxon>Gammaproteobacteria</taxon>
        <taxon>Alteromonadales</taxon>
        <taxon>Pseudoalteromonadaceae</taxon>
        <taxon>Pseudoalteromonas</taxon>
    </lineage>
</organism>
<dbReference type="GO" id="GO:0005886">
    <property type="term" value="C:plasma membrane"/>
    <property type="evidence" value="ECO:0007669"/>
    <property type="project" value="UniProtKB-SubCell"/>
</dbReference>
<dbReference type="InterPro" id="IPR017270">
    <property type="entry name" value="MotA/TolQ/ExbB-rel"/>
</dbReference>
<dbReference type="InterPro" id="IPR002898">
    <property type="entry name" value="MotA_ExbB_proton_chnl"/>
</dbReference>
<evidence type="ECO:0000256" key="7">
    <source>
        <dbReference type="SAM" id="Coils"/>
    </source>
</evidence>
<sequence length="454" mass="48958">MKKLFKGLAVAAVLSVSAGAALNAHADTAALDKILEQVKQERISSGKINKQREQEFLSARADKQALLNKAKRELAAEEARGDRLKKQYAQNEATLASKEAELETAKGTLGEMFGVVRRAASETIGSIEASLVSAEKPGREEVLRSLAAAKELPTTRELEELWIGLQTEMTESAKVSSFEAKVAQLDGSEVNAKVTRIGNFNLISDQGYLIYHPETKQIQPLGRQPDGYVLSSAANLQSTAAGSYTGFYTDPTRGSILRLNTQKATHEERFHQGGTVGYLIAVLLVIGFIIAIIRLADLTMTTGKIKSQLKNLNTPNENNPLGRILKVYQDNKAEDVENLELKLDEAILRETPRIEAGVNIIKIFAAIAPLMGLLGTVVGMIETFQQITLFGTGDPKIMAGSISMALVTTALGLIAALPLILVHAIVASRSKSVLHILDEQSAGIIAAHAEKEKA</sequence>
<keyword evidence="11" id="KW-0966">Cell projection</keyword>
<evidence type="ECO:0000313" key="11">
    <source>
        <dbReference type="EMBL" id="AIY65882.1"/>
    </source>
</evidence>
<evidence type="ECO:0000256" key="8">
    <source>
        <dbReference type="SAM" id="Phobius"/>
    </source>
</evidence>
<feature type="chain" id="PRO_5002037949" evidence="9">
    <location>
        <begin position="27"/>
        <end position="454"/>
    </location>
</feature>
<evidence type="ECO:0000256" key="5">
    <source>
        <dbReference type="ARBA" id="ARBA00023136"/>
    </source>
</evidence>
<evidence type="ECO:0000256" key="6">
    <source>
        <dbReference type="RuleBase" id="RU004057"/>
    </source>
</evidence>
<keyword evidence="7" id="KW-0175">Coiled coil</keyword>
<dbReference type="OrthoDB" id="4045at2"/>
<reference evidence="11 12" key="1">
    <citation type="submission" date="2014-11" db="EMBL/GenBank/DDBJ databases">
        <title>Complete Genome Sequence of Pseudoalteromonas sp. Strain OCN003 Isolated from Kaneohe Bay, Oahu, Hawaii.</title>
        <authorList>
            <person name="Beurmann S."/>
            <person name="Videau P."/>
            <person name="Ushijima B."/>
            <person name="Smith A.M."/>
            <person name="Aeby G.S."/>
            <person name="Callahan S.M."/>
            <person name="Belcaid M."/>
        </authorList>
    </citation>
    <scope>NUCLEOTIDE SEQUENCE [LARGE SCALE GENOMIC DNA]</scope>
    <source>
        <strain evidence="11 12">OCN003</strain>
    </source>
</reference>
<feature type="transmembrane region" description="Helical" evidence="8">
    <location>
        <begin position="363"/>
        <end position="381"/>
    </location>
</feature>
<dbReference type="InterPro" id="IPR050790">
    <property type="entry name" value="ExbB/TolQ_transport"/>
</dbReference>
<dbReference type="KEGG" id="pseo:OM33_12660"/>
<keyword evidence="3 8" id="KW-0812">Transmembrane</keyword>
<dbReference type="Proteomes" id="UP000030341">
    <property type="component" value="Chromosome 1"/>
</dbReference>
<evidence type="ECO:0000256" key="3">
    <source>
        <dbReference type="ARBA" id="ARBA00022692"/>
    </source>
</evidence>
<comment type="similarity">
    <text evidence="6">Belongs to the exbB/tolQ family.</text>
</comment>
<keyword evidence="6" id="KW-0653">Protein transport</keyword>
<evidence type="ECO:0000259" key="10">
    <source>
        <dbReference type="Pfam" id="PF01618"/>
    </source>
</evidence>
<dbReference type="HOGENOM" id="CLU_047225_1_0_6"/>
<keyword evidence="11" id="KW-0969">Cilium</keyword>
<protein>
    <submittedName>
        <fullName evidence="11">Flagellar motor protein MotA</fullName>
    </submittedName>
</protein>
<dbReference type="PIRSF" id="PIRSF037714">
    <property type="entry name" value="TolR"/>
    <property type="match status" value="1"/>
</dbReference>
<keyword evidence="6" id="KW-0813">Transport</keyword>
<dbReference type="AlphaFoldDB" id="A0A0A7EIS2"/>
<dbReference type="RefSeq" id="WP_038642198.1">
    <property type="nucleotide sequence ID" value="NZ_CP009888.1"/>
</dbReference>
<gene>
    <name evidence="11" type="ORF">OM33_12660</name>
</gene>
<dbReference type="PANTHER" id="PTHR30625:SF11">
    <property type="entry name" value="MOTA_TOLQ_EXBB PROTON CHANNEL DOMAIN-CONTAINING PROTEIN"/>
    <property type="match status" value="1"/>
</dbReference>
<dbReference type="STRING" id="1348114.OM33_12660"/>
<feature type="transmembrane region" description="Helical" evidence="8">
    <location>
        <begin position="401"/>
        <end position="426"/>
    </location>
</feature>
<feature type="coiled-coil region" evidence="7">
    <location>
        <begin position="60"/>
        <end position="87"/>
    </location>
</feature>
<keyword evidence="2" id="KW-1003">Cell membrane</keyword>
<feature type="domain" description="MotA/TolQ/ExbB proton channel" evidence="10">
    <location>
        <begin position="317"/>
        <end position="437"/>
    </location>
</feature>
<evidence type="ECO:0000313" key="12">
    <source>
        <dbReference type="Proteomes" id="UP000030341"/>
    </source>
</evidence>
<name>A0A0A7EIS2_9GAMM</name>
<feature type="transmembrane region" description="Helical" evidence="8">
    <location>
        <begin position="276"/>
        <end position="296"/>
    </location>
</feature>
<keyword evidence="4 8" id="KW-1133">Transmembrane helix</keyword>
<dbReference type="Pfam" id="PF01618">
    <property type="entry name" value="MotA_ExbB"/>
    <property type="match status" value="1"/>
</dbReference>
<evidence type="ECO:0000256" key="1">
    <source>
        <dbReference type="ARBA" id="ARBA00004651"/>
    </source>
</evidence>
<accession>A0A0A7EIS2</accession>
<keyword evidence="11" id="KW-0282">Flagellum</keyword>
<keyword evidence="5 8" id="KW-0472">Membrane</keyword>
<comment type="subcellular location">
    <subcellularLocation>
        <location evidence="1">Cell membrane</location>
        <topology evidence="1">Multi-pass membrane protein</topology>
    </subcellularLocation>
    <subcellularLocation>
        <location evidence="6">Membrane</location>
        <topology evidence="6">Multi-pass membrane protein</topology>
    </subcellularLocation>
</comment>
<dbReference type="EMBL" id="CP009888">
    <property type="protein sequence ID" value="AIY65882.1"/>
    <property type="molecule type" value="Genomic_DNA"/>
</dbReference>
<keyword evidence="9" id="KW-0732">Signal</keyword>
<feature type="signal peptide" evidence="9">
    <location>
        <begin position="1"/>
        <end position="26"/>
    </location>
</feature>
<evidence type="ECO:0000256" key="2">
    <source>
        <dbReference type="ARBA" id="ARBA00022475"/>
    </source>
</evidence>
<proteinExistence type="inferred from homology"/>
<dbReference type="PANTHER" id="PTHR30625">
    <property type="entry name" value="PROTEIN TOLQ"/>
    <property type="match status" value="1"/>
</dbReference>
<evidence type="ECO:0000256" key="9">
    <source>
        <dbReference type="SAM" id="SignalP"/>
    </source>
</evidence>
<evidence type="ECO:0000256" key="4">
    <source>
        <dbReference type="ARBA" id="ARBA00022989"/>
    </source>
</evidence>
<dbReference type="GO" id="GO:0017038">
    <property type="term" value="P:protein import"/>
    <property type="evidence" value="ECO:0007669"/>
    <property type="project" value="TreeGrafter"/>
</dbReference>
<keyword evidence="12" id="KW-1185">Reference proteome</keyword>
<dbReference type="eggNOG" id="COG0811">
    <property type="taxonomic scope" value="Bacteria"/>
</dbReference>